<gene>
    <name evidence="3" type="ORF">GCM10022214_46350</name>
</gene>
<dbReference type="Pfam" id="PF10105">
    <property type="entry name" value="DUF2344"/>
    <property type="match status" value="1"/>
</dbReference>
<comment type="caution">
    <text evidence="3">The sequence shown here is derived from an EMBL/GenBank/DDBJ whole genome shotgun (WGS) entry which is preliminary data.</text>
</comment>
<protein>
    <submittedName>
        <fullName evidence="3">TIGR03936 family radical SAM-associated protein</fullName>
    </submittedName>
</protein>
<keyword evidence="4" id="KW-1185">Reference proteome</keyword>
<proteinExistence type="predicted"/>
<organism evidence="3 4">
    <name type="scientific">Actinomadura miaoliensis</name>
    <dbReference type="NCBI Taxonomy" id="430685"/>
    <lineage>
        <taxon>Bacteria</taxon>
        <taxon>Bacillati</taxon>
        <taxon>Actinomycetota</taxon>
        <taxon>Actinomycetes</taxon>
        <taxon>Streptosporangiales</taxon>
        <taxon>Thermomonosporaceae</taxon>
        <taxon>Actinomadura</taxon>
    </lineage>
</organism>
<dbReference type="NCBIfam" id="TIGR03936">
    <property type="entry name" value="sam_1_link_chp"/>
    <property type="match status" value="1"/>
</dbReference>
<feature type="region of interest" description="Disordered" evidence="1">
    <location>
        <begin position="238"/>
        <end position="301"/>
    </location>
</feature>
<dbReference type="InterPro" id="IPR018768">
    <property type="entry name" value="DUF2344"/>
</dbReference>
<accession>A0ABP7W629</accession>
<evidence type="ECO:0000259" key="2">
    <source>
        <dbReference type="Pfam" id="PF10105"/>
    </source>
</evidence>
<name>A0ABP7W629_9ACTN</name>
<evidence type="ECO:0000256" key="1">
    <source>
        <dbReference type="SAM" id="MobiDB-lite"/>
    </source>
</evidence>
<reference evidence="4" key="1">
    <citation type="journal article" date="2019" name="Int. J. Syst. Evol. Microbiol.">
        <title>The Global Catalogue of Microorganisms (GCM) 10K type strain sequencing project: providing services to taxonomists for standard genome sequencing and annotation.</title>
        <authorList>
            <consortium name="The Broad Institute Genomics Platform"/>
            <consortium name="The Broad Institute Genome Sequencing Center for Infectious Disease"/>
            <person name="Wu L."/>
            <person name="Ma J."/>
        </authorList>
    </citation>
    <scope>NUCLEOTIDE SEQUENCE [LARGE SCALE GENOMIC DNA]</scope>
    <source>
        <strain evidence="4">JCM 16702</strain>
    </source>
</reference>
<evidence type="ECO:0000313" key="3">
    <source>
        <dbReference type="EMBL" id="GAA4082004.1"/>
    </source>
</evidence>
<evidence type="ECO:0000313" key="4">
    <source>
        <dbReference type="Proteomes" id="UP001500683"/>
    </source>
</evidence>
<sequence length="301" mass="31597">MRVGRTGALAPQPEGPAPAPVIQRLRVRYAKRGRMRFTSHRDISRAVERAVRRAGIPVAFSAGFTPHPKISYTGAAATGVASEAEYLELGLTETRDPARVRGDLDAALPAGLDVLDVVEARPPARAGEAQAARPAALADRLEASLWQVRLDGVDAEAAARAVDAFVAADRIEVERLTKKGRRRFDVRAAVSACELDRRASAAADAPCAILRMVVRHTTPAVRPDDILAGLRQVADLAPPSPPLVTRLAQGPVDAGTGELADPLDPDRETVAPSGDDAAAGHGPARTQSAEPASVDAVSARP</sequence>
<dbReference type="EMBL" id="BAAAZG010000031">
    <property type="protein sequence ID" value="GAA4082004.1"/>
    <property type="molecule type" value="Genomic_DNA"/>
</dbReference>
<feature type="domain" description="DUF2344" evidence="2">
    <location>
        <begin position="24"/>
        <end position="223"/>
    </location>
</feature>
<dbReference type="Proteomes" id="UP001500683">
    <property type="component" value="Unassembled WGS sequence"/>
</dbReference>